<comment type="similarity">
    <text evidence="1">Belongs to the HIBADH-related family.</text>
</comment>
<organism evidence="7 8">
    <name type="scientific">Thermopolyspora flexuosa</name>
    <dbReference type="NCBI Taxonomy" id="103836"/>
    <lineage>
        <taxon>Bacteria</taxon>
        <taxon>Bacillati</taxon>
        <taxon>Actinomycetota</taxon>
        <taxon>Actinomycetes</taxon>
        <taxon>Streptosporangiales</taxon>
        <taxon>Streptosporangiaceae</taxon>
        <taxon>Thermopolyspora</taxon>
    </lineage>
</organism>
<dbReference type="EMBL" id="VFPQ01000001">
    <property type="protein sequence ID" value="TQM76766.1"/>
    <property type="molecule type" value="Genomic_DNA"/>
</dbReference>
<feature type="domain" description="6-phosphogluconate dehydrogenase NADP-binding" evidence="5">
    <location>
        <begin position="3"/>
        <end position="155"/>
    </location>
</feature>
<dbReference type="InterPro" id="IPR015815">
    <property type="entry name" value="HIBADH-related"/>
</dbReference>
<keyword evidence="3" id="KW-0520">NAD</keyword>
<dbReference type="AlphaFoldDB" id="A0A543J1R4"/>
<keyword evidence="2" id="KW-0560">Oxidoreductase</keyword>
<evidence type="ECO:0000259" key="6">
    <source>
        <dbReference type="Pfam" id="PF14833"/>
    </source>
</evidence>
<dbReference type="InterPro" id="IPR013328">
    <property type="entry name" value="6PGD_dom2"/>
</dbReference>
<name>A0A543J1R4_9ACTN</name>
<evidence type="ECO:0000259" key="5">
    <source>
        <dbReference type="Pfam" id="PF03446"/>
    </source>
</evidence>
<proteinExistence type="inferred from homology"/>
<dbReference type="PIRSF" id="PIRSF000103">
    <property type="entry name" value="HIBADH"/>
    <property type="match status" value="1"/>
</dbReference>
<protein>
    <submittedName>
        <fullName evidence="7">3-hydroxyisobutyrate dehydrogenase-like beta-hydroxyacid dehydrogenase</fullName>
    </submittedName>
</protein>
<dbReference type="Gene3D" id="1.10.1040.10">
    <property type="entry name" value="N-(1-d-carboxylethyl)-l-norvaline Dehydrogenase, domain 2"/>
    <property type="match status" value="1"/>
</dbReference>
<evidence type="ECO:0000313" key="8">
    <source>
        <dbReference type="Proteomes" id="UP000319213"/>
    </source>
</evidence>
<dbReference type="GO" id="GO:0050661">
    <property type="term" value="F:NADP binding"/>
    <property type="evidence" value="ECO:0007669"/>
    <property type="project" value="InterPro"/>
</dbReference>
<dbReference type="GO" id="GO:0051287">
    <property type="term" value="F:NAD binding"/>
    <property type="evidence" value="ECO:0007669"/>
    <property type="project" value="InterPro"/>
</dbReference>
<evidence type="ECO:0000313" key="7">
    <source>
        <dbReference type="EMBL" id="TQM76766.1"/>
    </source>
</evidence>
<dbReference type="RefSeq" id="WP_142260598.1">
    <property type="nucleotide sequence ID" value="NZ_BMPV01000005.1"/>
</dbReference>
<dbReference type="Proteomes" id="UP000319213">
    <property type="component" value="Unassembled WGS sequence"/>
</dbReference>
<dbReference type="SUPFAM" id="SSF51735">
    <property type="entry name" value="NAD(P)-binding Rossmann-fold domains"/>
    <property type="match status" value="1"/>
</dbReference>
<dbReference type="Pfam" id="PF14833">
    <property type="entry name" value="NAD_binding_11"/>
    <property type="match status" value="1"/>
</dbReference>
<dbReference type="GO" id="GO:0016491">
    <property type="term" value="F:oxidoreductase activity"/>
    <property type="evidence" value="ECO:0007669"/>
    <property type="project" value="UniProtKB-KW"/>
</dbReference>
<keyword evidence="8" id="KW-1185">Reference proteome</keyword>
<reference evidence="7 8" key="1">
    <citation type="submission" date="2019-06" db="EMBL/GenBank/DDBJ databases">
        <title>Sequencing the genomes of 1000 actinobacteria strains.</title>
        <authorList>
            <person name="Klenk H.-P."/>
        </authorList>
    </citation>
    <scope>NUCLEOTIDE SEQUENCE [LARGE SCALE GENOMIC DNA]</scope>
    <source>
        <strain evidence="7 8">DSM 43186</strain>
    </source>
</reference>
<evidence type="ECO:0000256" key="3">
    <source>
        <dbReference type="ARBA" id="ARBA00023027"/>
    </source>
</evidence>
<dbReference type="InterPro" id="IPR008927">
    <property type="entry name" value="6-PGluconate_DH-like_C_sf"/>
</dbReference>
<sequence length="290" mass="29569">MTRIGWIGVGRMGAALVARLIAAGHAVTVYNRTRAKAEAISGATVADAIADLAGFNVVFTSLPDSPQFAEVATALLDAGGCRVLVDTSTVAPDVSQRVRDRAAAEGTALLAAPVSGNPGAVAAGNATLVVSGPREAFDEVSGVLGALGRAVSYVGEGESARVAKLCHNIVLGVLTQALAEVTVMAEKAGIPRATFLGFLNDSVVGSTFTRYKTPALVGLDFTPSFTTELLRKDFDLGLAAARALQAPVPLAALTHQLIQAAVATGHGQEDFAALLVEQARAAGLDLEPEG</sequence>
<accession>A0A543J1R4</accession>
<dbReference type="Gene3D" id="3.40.50.720">
    <property type="entry name" value="NAD(P)-binding Rossmann-like Domain"/>
    <property type="match status" value="1"/>
</dbReference>
<feature type="domain" description="3-hydroxyisobutyrate dehydrogenase-like NAD-binding" evidence="6">
    <location>
        <begin position="160"/>
        <end position="275"/>
    </location>
</feature>
<dbReference type="InterPro" id="IPR029154">
    <property type="entry name" value="HIBADH-like_NADP-bd"/>
</dbReference>
<evidence type="ECO:0000256" key="4">
    <source>
        <dbReference type="PIRSR" id="PIRSR000103-1"/>
    </source>
</evidence>
<dbReference type="PANTHER" id="PTHR43580">
    <property type="entry name" value="OXIDOREDUCTASE GLYR1-RELATED"/>
    <property type="match status" value="1"/>
</dbReference>
<dbReference type="PANTHER" id="PTHR43580:SF2">
    <property type="entry name" value="CYTOKINE-LIKE NUCLEAR FACTOR N-PAC"/>
    <property type="match status" value="1"/>
</dbReference>
<evidence type="ECO:0000256" key="1">
    <source>
        <dbReference type="ARBA" id="ARBA00009080"/>
    </source>
</evidence>
<dbReference type="SUPFAM" id="SSF48179">
    <property type="entry name" value="6-phosphogluconate dehydrogenase C-terminal domain-like"/>
    <property type="match status" value="1"/>
</dbReference>
<comment type="caution">
    <text evidence="7">The sequence shown here is derived from an EMBL/GenBank/DDBJ whole genome shotgun (WGS) entry which is preliminary data.</text>
</comment>
<feature type="active site" evidence="4">
    <location>
        <position position="164"/>
    </location>
</feature>
<evidence type="ECO:0000256" key="2">
    <source>
        <dbReference type="ARBA" id="ARBA00023002"/>
    </source>
</evidence>
<dbReference type="OrthoDB" id="3185659at2"/>
<dbReference type="InterPro" id="IPR051265">
    <property type="entry name" value="HIBADH-related_NP60_sf"/>
</dbReference>
<dbReference type="InterPro" id="IPR036291">
    <property type="entry name" value="NAD(P)-bd_dom_sf"/>
</dbReference>
<dbReference type="InterPro" id="IPR006115">
    <property type="entry name" value="6PGDH_NADP-bd"/>
</dbReference>
<gene>
    <name evidence="7" type="ORF">FHX40_3514</name>
</gene>
<dbReference type="Pfam" id="PF03446">
    <property type="entry name" value="NAD_binding_2"/>
    <property type="match status" value="1"/>
</dbReference>